<dbReference type="CDD" id="cd07247">
    <property type="entry name" value="SgaA_N_like"/>
    <property type="match status" value="2"/>
</dbReference>
<dbReference type="EMBL" id="FQVN01000006">
    <property type="protein sequence ID" value="SHG06862.1"/>
    <property type="molecule type" value="Genomic_DNA"/>
</dbReference>
<keyword evidence="3" id="KW-1185">Reference proteome</keyword>
<reference evidence="2 3" key="1">
    <citation type="submission" date="2016-11" db="EMBL/GenBank/DDBJ databases">
        <authorList>
            <person name="Jaros S."/>
            <person name="Januszkiewicz K."/>
            <person name="Wedrychowicz H."/>
        </authorList>
    </citation>
    <scope>NUCLEOTIDE SEQUENCE [LARGE SCALE GENOMIC DNA]</scope>
    <source>
        <strain evidence="2 3">DSM 44523</strain>
    </source>
</reference>
<dbReference type="Gene3D" id="3.10.180.10">
    <property type="entry name" value="2,3-Dihydroxybiphenyl 1,2-Dioxygenase, domain 1"/>
    <property type="match status" value="2"/>
</dbReference>
<dbReference type="PROSITE" id="PS51819">
    <property type="entry name" value="VOC"/>
    <property type="match status" value="2"/>
</dbReference>
<dbReference type="InterPro" id="IPR029068">
    <property type="entry name" value="Glyas_Bleomycin-R_OHBP_Dase"/>
</dbReference>
<dbReference type="InterPro" id="IPR004360">
    <property type="entry name" value="Glyas_Fos-R_dOase_dom"/>
</dbReference>
<gene>
    <name evidence="2" type="ORF">SAMN05444320_106256</name>
</gene>
<proteinExistence type="predicted"/>
<accession>A0A1M5GTT3</accession>
<dbReference type="InterPro" id="IPR037523">
    <property type="entry name" value="VOC_core"/>
</dbReference>
<dbReference type="AlphaFoldDB" id="A0A1M5GTT3"/>
<dbReference type="Pfam" id="PF00903">
    <property type="entry name" value="Glyoxalase"/>
    <property type="match status" value="2"/>
</dbReference>
<protein>
    <recommendedName>
        <fullName evidence="1">VOC domain-containing protein</fullName>
    </recommendedName>
</protein>
<dbReference type="PANTHER" id="PTHR33993">
    <property type="entry name" value="GLYOXALASE-RELATED"/>
    <property type="match status" value="1"/>
</dbReference>
<evidence type="ECO:0000313" key="3">
    <source>
        <dbReference type="Proteomes" id="UP000184501"/>
    </source>
</evidence>
<organism evidence="2 3">
    <name type="scientific">Streptoalloteichus hindustanus</name>
    <dbReference type="NCBI Taxonomy" id="2017"/>
    <lineage>
        <taxon>Bacteria</taxon>
        <taxon>Bacillati</taxon>
        <taxon>Actinomycetota</taxon>
        <taxon>Actinomycetes</taxon>
        <taxon>Pseudonocardiales</taxon>
        <taxon>Pseudonocardiaceae</taxon>
        <taxon>Streptoalloteichus</taxon>
    </lineage>
</organism>
<evidence type="ECO:0000259" key="1">
    <source>
        <dbReference type="PROSITE" id="PS51819"/>
    </source>
</evidence>
<dbReference type="OrthoDB" id="9793039at2"/>
<sequence>MRATRFTAARLGWRGAGDGASIGATVAGGGTHPVRAGRSGMSEVTSYAQGTPCWVDLSASDREEAMDFYRELLGWDYAVGTAETGYYTQALVDGRSVAAIYTPPPDQQQPVTWLTYLATDDTRATAEAVATHGGRLLMDVMDVMDFGTMVVAADPSGAVFGAWQAGRHIGASLVNQRGAVVWNELASRDAPAARRFYSAVFGVEISPPVSDQFDYTTFRADDREVGGIMTMDAGWPAQLPSQWQVYFATPDVDAALRVVESRGGGVFHGPLDSPHGRTAAVRDPQGALFSLISPPAEGW</sequence>
<feature type="domain" description="VOC" evidence="1">
    <location>
        <begin position="51"/>
        <end position="165"/>
    </location>
</feature>
<dbReference type="Proteomes" id="UP000184501">
    <property type="component" value="Unassembled WGS sequence"/>
</dbReference>
<name>A0A1M5GTT3_STRHI</name>
<evidence type="ECO:0000313" key="2">
    <source>
        <dbReference type="EMBL" id="SHG06862.1"/>
    </source>
</evidence>
<dbReference type="PANTHER" id="PTHR33993:SF10">
    <property type="entry name" value="CONSERVED PROTEIN"/>
    <property type="match status" value="1"/>
</dbReference>
<dbReference type="SUPFAM" id="SSF54593">
    <property type="entry name" value="Glyoxalase/Bleomycin resistance protein/Dihydroxybiphenyl dioxygenase"/>
    <property type="match status" value="2"/>
</dbReference>
<dbReference type="InterPro" id="IPR052164">
    <property type="entry name" value="Anthracycline_SecMetBiosynth"/>
</dbReference>
<feature type="domain" description="VOC" evidence="1">
    <location>
        <begin position="179"/>
        <end position="294"/>
    </location>
</feature>